<evidence type="ECO:0000313" key="3">
    <source>
        <dbReference type="EMBL" id="CAF1309745.1"/>
    </source>
</evidence>
<reference evidence="5" key="1">
    <citation type="submission" date="2021-02" db="EMBL/GenBank/DDBJ databases">
        <authorList>
            <person name="Nowell W R."/>
        </authorList>
    </citation>
    <scope>NUCLEOTIDE SEQUENCE</scope>
</reference>
<evidence type="ECO:0000313" key="4">
    <source>
        <dbReference type="EMBL" id="CAF1324022.1"/>
    </source>
</evidence>
<dbReference type="InterPro" id="IPR013694">
    <property type="entry name" value="VIT"/>
</dbReference>
<comment type="caution">
    <text evidence="5">The sequence shown here is derived from an EMBL/GenBank/DDBJ whole genome shotgun (WGS) entry which is preliminary data.</text>
</comment>
<proteinExistence type="predicted"/>
<dbReference type="Pfam" id="PF13768">
    <property type="entry name" value="VWA_3"/>
    <property type="match status" value="1"/>
</dbReference>
<dbReference type="Proteomes" id="UP000663874">
    <property type="component" value="Unassembled WGS sequence"/>
</dbReference>
<dbReference type="EMBL" id="CAJNOU010002305">
    <property type="protein sequence ID" value="CAF1309745.1"/>
    <property type="molecule type" value="Genomic_DNA"/>
</dbReference>
<dbReference type="InterPro" id="IPR036465">
    <property type="entry name" value="vWFA_dom_sf"/>
</dbReference>
<dbReference type="Proteomes" id="UP000663864">
    <property type="component" value="Unassembled WGS sequence"/>
</dbReference>
<organism evidence="5 6">
    <name type="scientific">Rotaria sordida</name>
    <dbReference type="NCBI Taxonomy" id="392033"/>
    <lineage>
        <taxon>Eukaryota</taxon>
        <taxon>Metazoa</taxon>
        <taxon>Spiralia</taxon>
        <taxon>Gnathifera</taxon>
        <taxon>Rotifera</taxon>
        <taxon>Eurotatoria</taxon>
        <taxon>Bdelloidea</taxon>
        <taxon>Philodinida</taxon>
        <taxon>Philodinidae</taxon>
        <taxon>Rotaria</taxon>
    </lineage>
</organism>
<dbReference type="SUPFAM" id="SSF53300">
    <property type="entry name" value="vWA-like"/>
    <property type="match status" value="1"/>
</dbReference>
<dbReference type="PANTHER" id="PTHR45737:SF6">
    <property type="entry name" value="VON WILLEBRAND FACTOR A DOMAIN-CONTAINING PROTEIN 5A"/>
    <property type="match status" value="1"/>
</dbReference>
<dbReference type="InterPro" id="IPR002035">
    <property type="entry name" value="VWF_A"/>
</dbReference>
<dbReference type="PROSITE" id="PS50234">
    <property type="entry name" value="VWFA"/>
    <property type="match status" value="1"/>
</dbReference>
<dbReference type="SMART" id="SM00609">
    <property type="entry name" value="VIT"/>
    <property type="match status" value="1"/>
</dbReference>
<evidence type="ECO:0000313" key="5">
    <source>
        <dbReference type="EMBL" id="CAF3655903.1"/>
    </source>
</evidence>
<dbReference type="SMART" id="SM00327">
    <property type="entry name" value="VWA"/>
    <property type="match status" value="1"/>
</dbReference>
<gene>
    <name evidence="5" type="ORF">FNK824_LOCUS6257</name>
    <name evidence="3" type="ORF">SEV965_LOCUS26732</name>
    <name evidence="4" type="ORF">ZHD862_LOCUS29163</name>
</gene>
<dbReference type="Pfam" id="PF08487">
    <property type="entry name" value="VIT"/>
    <property type="match status" value="1"/>
</dbReference>
<feature type="domain" description="VWFA" evidence="1">
    <location>
        <begin position="279"/>
        <end position="453"/>
    </location>
</feature>
<evidence type="ECO:0000259" key="2">
    <source>
        <dbReference type="PROSITE" id="PS51468"/>
    </source>
</evidence>
<dbReference type="PROSITE" id="PS51468">
    <property type="entry name" value="VIT"/>
    <property type="match status" value="1"/>
</dbReference>
<dbReference type="EMBL" id="CAJNOT010002532">
    <property type="protein sequence ID" value="CAF1324022.1"/>
    <property type="molecule type" value="Genomic_DNA"/>
</dbReference>
<evidence type="ECO:0000259" key="1">
    <source>
        <dbReference type="PROSITE" id="PS50234"/>
    </source>
</evidence>
<protein>
    <submittedName>
        <fullName evidence="5">Uncharacterized protein</fullName>
    </submittedName>
</protein>
<accession>A0A818RU89</accession>
<dbReference type="Gene3D" id="3.40.50.410">
    <property type="entry name" value="von Willebrand factor, type A domain"/>
    <property type="match status" value="1"/>
</dbReference>
<feature type="domain" description="VIT" evidence="2">
    <location>
        <begin position="6"/>
        <end position="136"/>
    </location>
</feature>
<dbReference type="PANTHER" id="PTHR45737">
    <property type="entry name" value="VON WILLEBRAND FACTOR A DOMAIN-CONTAINING PROTEIN 5A"/>
    <property type="match status" value="1"/>
</dbReference>
<name>A0A818RU89_9BILA</name>
<evidence type="ECO:0000313" key="6">
    <source>
        <dbReference type="Proteomes" id="UP000663874"/>
    </source>
</evidence>
<dbReference type="EMBL" id="CAJOBE010000536">
    <property type="protein sequence ID" value="CAF3655903.1"/>
    <property type="molecule type" value="Genomic_DNA"/>
</dbReference>
<sequence length="834" mass="93678">MLRIKQDSQTSVLTQEQGFVPLKQVNVEATIRSFAADVTITQIFRNDEKQPIEAVYCFPIEEQAAIYSFTARIDDREIVAQLKEKKEAQQEYNNALQQGHGAYLLEQDENSQDNFIINVGALPPSKECTITIAYVTELDFVQGSIIRFVVPTTIAPRYNPDKGNVASPAGTNSKYVQSTPYTIDFRCRIDKMGRSQEEYITRINSPSHPIQIDFAQQDAYVITFAQQNTHLDRDILINIELTDKRINTIVAVESNAVMAAFIPTEEDCRQILNNDQINEFIFVVDCSGSMQDENKIGLARQAMLVFLKSLPIDCHFNIIRFGTQYKSLFTEITAIYNEENAQKAEQLINGMKADLGGTELMGPLQWIEQHSPNQGRARQIFLLTDGEISNVTEVLNLCRSMALSTRIFSFGLGKSPSRSLVKGLARSTNGRFVFVPPNSSVDVYVGEQLQRALQPCITNIHVNWNLDVTVQTAPKQSPPVYLNDRLIVYALTNDKTIPFDHNSSVELQIEPDHRSIGIAKVNQIPSVANNETIARLAAKALILELQHAKLPSSTAKKPKTGSTQARLQNLVASDEEKMEVVPDEQTTKQRIIELSLKYNILSPHTAFIGIEKRTNASNADIVLREVPIEISADDQHLFTPSRLHFLYGGGGGGFRGRGARTTVCNYKRASNMIMPCAATSNFSAPMEESFRSFTEHRGDVCSSLEKQSIHIDAENIVRESKTISQNNEVWPSNDQDIVRYLINTQKFNGLWNLDDDIIRNLTGKFLSVFQSANPNIDNQILISIIVIIILETRFAGFSSLWHGVVQKARKQLIDLVKKDSKNFDTLLDDIRKQL</sequence>
<dbReference type="AlphaFoldDB" id="A0A818RU89"/>
<dbReference type="Proteomes" id="UP000663889">
    <property type="component" value="Unassembled WGS sequence"/>
</dbReference>